<proteinExistence type="inferred from homology"/>
<sequence>MDERRKVGVVGCGAMGRGIIKNLVLGGYEVYAFDVNEAAMNSVKELGAHPIQEKEQMYSLVHYLITSLPTPQLVEETITGKNGAIHFMENGSYILDVSTTDVETTRRIYQEAKGKGISFFDCPLSGGPEGADKGELTIIVGGDEATYATIYPLLSAIGKEIEYIGDSGTGQVIKLCNNMVVAGIVTLLSEALLTGVKSGVPAEKIASMFQKGSAHTKVMSVFGPNLISGDHENVKFMLQHMSKDIQLYMDLAKKEKIPTFFSATVDQFFTIAKNNGKGALDTTAVSQVLEDLAESTIVPK</sequence>
<comment type="caution">
    <text evidence="6">The sequence shown here is derived from an EMBL/GenBank/DDBJ whole genome shotgun (WGS) entry which is preliminary data.</text>
</comment>
<dbReference type="RefSeq" id="WP_307321028.1">
    <property type="nucleotide sequence ID" value="NZ_JAUSUG010000001.1"/>
</dbReference>
<evidence type="ECO:0000259" key="4">
    <source>
        <dbReference type="Pfam" id="PF03446"/>
    </source>
</evidence>
<evidence type="ECO:0000313" key="6">
    <source>
        <dbReference type="EMBL" id="MDQ0252988.1"/>
    </source>
</evidence>
<evidence type="ECO:0000259" key="5">
    <source>
        <dbReference type="Pfam" id="PF14833"/>
    </source>
</evidence>
<dbReference type="Pfam" id="PF03446">
    <property type="entry name" value="NAD_binding_2"/>
    <property type="match status" value="1"/>
</dbReference>
<dbReference type="PANTHER" id="PTHR43060">
    <property type="entry name" value="3-HYDROXYISOBUTYRATE DEHYDROGENASE-LIKE 1, MITOCHONDRIAL-RELATED"/>
    <property type="match status" value="1"/>
</dbReference>
<organism evidence="6 7">
    <name type="scientific">Evansella vedderi</name>
    <dbReference type="NCBI Taxonomy" id="38282"/>
    <lineage>
        <taxon>Bacteria</taxon>
        <taxon>Bacillati</taxon>
        <taxon>Bacillota</taxon>
        <taxon>Bacilli</taxon>
        <taxon>Bacillales</taxon>
        <taxon>Bacillaceae</taxon>
        <taxon>Evansella</taxon>
    </lineage>
</organism>
<reference evidence="6 7" key="1">
    <citation type="submission" date="2023-07" db="EMBL/GenBank/DDBJ databases">
        <title>Genomic Encyclopedia of Type Strains, Phase IV (KMG-IV): sequencing the most valuable type-strain genomes for metagenomic binning, comparative biology and taxonomic classification.</title>
        <authorList>
            <person name="Goeker M."/>
        </authorList>
    </citation>
    <scope>NUCLEOTIDE SEQUENCE [LARGE SCALE GENOMIC DNA]</scope>
    <source>
        <strain evidence="6 7">DSM 9768</strain>
    </source>
</reference>
<dbReference type="PANTHER" id="PTHR43060:SF15">
    <property type="entry name" value="3-HYDROXYISOBUTYRATE DEHYDROGENASE-LIKE 1, MITOCHONDRIAL-RELATED"/>
    <property type="match status" value="1"/>
</dbReference>
<comment type="similarity">
    <text evidence="1">Belongs to the HIBADH-related family.</text>
</comment>
<dbReference type="Proteomes" id="UP001230005">
    <property type="component" value="Unassembled WGS sequence"/>
</dbReference>
<feature type="domain" description="3-hydroxyisobutyrate dehydrogenase-like NAD-binding" evidence="5">
    <location>
        <begin position="168"/>
        <end position="288"/>
    </location>
</feature>
<dbReference type="Gene3D" id="3.40.50.720">
    <property type="entry name" value="NAD(P)-binding Rossmann-like Domain"/>
    <property type="match status" value="1"/>
</dbReference>
<dbReference type="InterPro" id="IPR013328">
    <property type="entry name" value="6PGD_dom2"/>
</dbReference>
<dbReference type="Pfam" id="PF14833">
    <property type="entry name" value="NAD_binding_11"/>
    <property type="match status" value="1"/>
</dbReference>
<dbReference type="SUPFAM" id="SSF51735">
    <property type="entry name" value="NAD(P)-binding Rossmann-fold domains"/>
    <property type="match status" value="1"/>
</dbReference>
<evidence type="ECO:0000256" key="3">
    <source>
        <dbReference type="ARBA" id="ARBA00023027"/>
    </source>
</evidence>
<dbReference type="InterPro" id="IPR036291">
    <property type="entry name" value="NAD(P)-bd_dom_sf"/>
</dbReference>
<gene>
    <name evidence="6" type="ORF">J2S74_000360</name>
</gene>
<evidence type="ECO:0000256" key="2">
    <source>
        <dbReference type="ARBA" id="ARBA00023002"/>
    </source>
</evidence>
<keyword evidence="7" id="KW-1185">Reference proteome</keyword>
<dbReference type="SUPFAM" id="SSF48179">
    <property type="entry name" value="6-phosphogluconate dehydrogenase C-terminal domain-like"/>
    <property type="match status" value="1"/>
</dbReference>
<evidence type="ECO:0000256" key="1">
    <source>
        <dbReference type="ARBA" id="ARBA00009080"/>
    </source>
</evidence>
<dbReference type="InterPro" id="IPR008927">
    <property type="entry name" value="6-PGluconate_DH-like_C_sf"/>
</dbReference>
<dbReference type="EMBL" id="JAUSUG010000001">
    <property type="protein sequence ID" value="MDQ0252988.1"/>
    <property type="molecule type" value="Genomic_DNA"/>
</dbReference>
<dbReference type="PIRSF" id="PIRSF000103">
    <property type="entry name" value="HIBADH"/>
    <property type="match status" value="1"/>
</dbReference>
<name>A0ABT9ZP28_9BACI</name>
<feature type="domain" description="6-phosphogluconate dehydrogenase NADP-binding" evidence="4">
    <location>
        <begin position="6"/>
        <end position="165"/>
    </location>
</feature>
<accession>A0ABT9ZP28</accession>
<evidence type="ECO:0000313" key="7">
    <source>
        <dbReference type="Proteomes" id="UP001230005"/>
    </source>
</evidence>
<dbReference type="InterPro" id="IPR006115">
    <property type="entry name" value="6PGDH_NADP-bd"/>
</dbReference>
<protein>
    <submittedName>
        <fullName evidence="6">3-hydroxyisobutyrate dehydrogenase-like beta-hydroxyacid dehydrogenase</fullName>
    </submittedName>
</protein>
<dbReference type="Gene3D" id="1.10.1040.10">
    <property type="entry name" value="N-(1-d-carboxylethyl)-l-norvaline Dehydrogenase, domain 2"/>
    <property type="match status" value="1"/>
</dbReference>
<keyword evidence="2" id="KW-0560">Oxidoreductase</keyword>
<dbReference type="InterPro" id="IPR015815">
    <property type="entry name" value="HIBADH-related"/>
</dbReference>
<dbReference type="InterPro" id="IPR029154">
    <property type="entry name" value="HIBADH-like_NADP-bd"/>
</dbReference>
<keyword evidence="3" id="KW-0520">NAD</keyword>